<keyword evidence="3" id="KW-0804">Transcription</keyword>
<dbReference type="InterPro" id="IPR003313">
    <property type="entry name" value="AraC-bd"/>
</dbReference>
<evidence type="ECO:0000256" key="3">
    <source>
        <dbReference type="ARBA" id="ARBA00023163"/>
    </source>
</evidence>
<dbReference type="InterPro" id="IPR037923">
    <property type="entry name" value="HTH-like"/>
</dbReference>
<dbReference type="InterPro" id="IPR018062">
    <property type="entry name" value="HTH_AraC-typ_CS"/>
</dbReference>
<keyword evidence="1" id="KW-0805">Transcription regulation</keyword>
<feature type="domain" description="HTH araC/xylS-type" evidence="4">
    <location>
        <begin position="181"/>
        <end position="279"/>
    </location>
</feature>
<evidence type="ECO:0000256" key="2">
    <source>
        <dbReference type="ARBA" id="ARBA00023125"/>
    </source>
</evidence>
<dbReference type="Pfam" id="PF02311">
    <property type="entry name" value="AraC_binding"/>
    <property type="match status" value="1"/>
</dbReference>
<dbReference type="Gene3D" id="1.10.10.60">
    <property type="entry name" value="Homeodomain-like"/>
    <property type="match status" value="2"/>
</dbReference>
<comment type="caution">
    <text evidence="5">The sequence shown here is derived from an EMBL/GenBank/DDBJ whole genome shotgun (WGS) entry which is preliminary data.</text>
</comment>
<evidence type="ECO:0000256" key="1">
    <source>
        <dbReference type="ARBA" id="ARBA00023015"/>
    </source>
</evidence>
<dbReference type="PANTHER" id="PTHR43280">
    <property type="entry name" value="ARAC-FAMILY TRANSCRIPTIONAL REGULATOR"/>
    <property type="match status" value="1"/>
</dbReference>
<dbReference type="PANTHER" id="PTHR43280:SF28">
    <property type="entry name" value="HTH-TYPE TRANSCRIPTIONAL ACTIVATOR RHAS"/>
    <property type="match status" value="1"/>
</dbReference>
<dbReference type="InterPro" id="IPR020449">
    <property type="entry name" value="Tscrpt_reg_AraC-type_HTH"/>
</dbReference>
<evidence type="ECO:0000259" key="4">
    <source>
        <dbReference type="PROSITE" id="PS01124"/>
    </source>
</evidence>
<sequence length="283" mass="33120">MLPNNNFFTLNQEELVDLKIYQVGSERCEPNKSYGPIKRNHYLFHYIYQGKGHFEYTNAKGEVISADLTENCGFLCSPDQVCTYIADKDDPWVYAWVELDGIHVSRYFANAGLTYDFAVFRLNNKQYEKVIKDTLFSITQSYNHSTLQFLSYIYTLLDALEQGASNKRTNLLRQRNDDYVRNAILFIEHNYKRDITIKDVADFCLLNQTYLGRIFKSATQKGIKEFLIDYRLTKSTDLLRDTNLSINEVAADVGYTNQLHFSKSFKHKYQMTPTSWRNIHHVV</sequence>
<dbReference type="PROSITE" id="PS01124">
    <property type="entry name" value="HTH_ARAC_FAMILY_2"/>
    <property type="match status" value="1"/>
</dbReference>
<reference evidence="5" key="1">
    <citation type="submission" date="2019-08" db="EMBL/GenBank/DDBJ databases">
        <authorList>
            <person name="Kucharzyk K."/>
            <person name="Murdoch R.W."/>
            <person name="Higgins S."/>
            <person name="Loffler F."/>
        </authorList>
    </citation>
    <scope>NUCLEOTIDE SEQUENCE</scope>
</reference>
<dbReference type="AlphaFoldDB" id="A0A645DV52"/>
<name>A0A645DV52_9ZZZZ</name>
<dbReference type="InterPro" id="IPR018060">
    <property type="entry name" value="HTH_AraC"/>
</dbReference>
<dbReference type="PRINTS" id="PR00032">
    <property type="entry name" value="HTHARAC"/>
</dbReference>
<dbReference type="SUPFAM" id="SSF46689">
    <property type="entry name" value="Homeodomain-like"/>
    <property type="match status" value="2"/>
</dbReference>
<dbReference type="Pfam" id="PF12833">
    <property type="entry name" value="HTH_18"/>
    <property type="match status" value="1"/>
</dbReference>
<protein>
    <submittedName>
        <fullName evidence="5">HTH-type transcriptional activator RhaS</fullName>
    </submittedName>
</protein>
<dbReference type="GO" id="GO:0043565">
    <property type="term" value="F:sequence-specific DNA binding"/>
    <property type="evidence" value="ECO:0007669"/>
    <property type="project" value="InterPro"/>
</dbReference>
<dbReference type="InterPro" id="IPR009057">
    <property type="entry name" value="Homeodomain-like_sf"/>
</dbReference>
<dbReference type="SMART" id="SM00342">
    <property type="entry name" value="HTH_ARAC"/>
    <property type="match status" value="1"/>
</dbReference>
<dbReference type="PROSITE" id="PS00041">
    <property type="entry name" value="HTH_ARAC_FAMILY_1"/>
    <property type="match status" value="1"/>
</dbReference>
<dbReference type="EMBL" id="VSSQ01040019">
    <property type="protein sequence ID" value="MPM93179.1"/>
    <property type="molecule type" value="Genomic_DNA"/>
</dbReference>
<dbReference type="SUPFAM" id="SSF51215">
    <property type="entry name" value="Regulatory protein AraC"/>
    <property type="match status" value="1"/>
</dbReference>
<keyword evidence="2" id="KW-0238">DNA-binding</keyword>
<gene>
    <name evidence="5" type="primary">rhaS_110</name>
    <name evidence="5" type="ORF">SDC9_140315</name>
</gene>
<evidence type="ECO:0000313" key="5">
    <source>
        <dbReference type="EMBL" id="MPM93179.1"/>
    </source>
</evidence>
<dbReference type="CDD" id="cd06986">
    <property type="entry name" value="cupin_MmsR-like_N"/>
    <property type="match status" value="1"/>
</dbReference>
<organism evidence="5">
    <name type="scientific">bioreactor metagenome</name>
    <dbReference type="NCBI Taxonomy" id="1076179"/>
    <lineage>
        <taxon>unclassified sequences</taxon>
        <taxon>metagenomes</taxon>
        <taxon>ecological metagenomes</taxon>
    </lineage>
</organism>
<dbReference type="GO" id="GO:0003700">
    <property type="term" value="F:DNA-binding transcription factor activity"/>
    <property type="evidence" value="ECO:0007669"/>
    <property type="project" value="InterPro"/>
</dbReference>
<proteinExistence type="predicted"/>
<accession>A0A645DV52</accession>